<protein>
    <recommendedName>
        <fullName evidence="14">RNA-binding protein</fullName>
    </recommendedName>
</protein>
<dbReference type="Gene3D" id="4.10.1060.10">
    <property type="entry name" value="Zinc finger, RanBP2-type"/>
    <property type="match status" value="1"/>
</dbReference>
<feature type="compositionally biased region" description="Low complexity" evidence="9">
    <location>
        <begin position="69"/>
        <end position="84"/>
    </location>
</feature>
<keyword evidence="5" id="KW-0862">Zinc</keyword>
<feature type="region of interest" description="Disordered" evidence="9">
    <location>
        <begin position="394"/>
        <end position="435"/>
    </location>
</feature>
<evidence type="ECO:0000256" key="6">
    <source>
        <dbReference type="ARBA" id="ARBA00022884"/>
    </source>
</evidence>
<dbReference type="Proteomes" id="UP000887229">
    <property type="component" value="Unassembled WGS sequence"/>
</dbReference>
<dbReference type="GO" id="GO:0005634">
    <property type="term" value="C:nucleus"/>
    <property type="evidence" value="ECO:0007669"/>
    <property type="project" value="UniProtKB-SubCell"/>
</dbReference>
<dbReference type="PANTHER" id="PTHR13948:SF3">
    <property type="entry name" value="FI21118P1"/>
    <property type="match status" value="1"/>
</dbReference>
<feature type="domain" description="RanBP2-type" evidence="11">
    <location>
        <begin position="189"/>
        <end position="218"/>
    </location>
</feature>
<dbReference type="PANTHER" id="PTHR13948">
    <property type="entry name" value="RNA-BINDING PROTEIN"/>
    <property type="match status" value="1"/>
</dbReference>
<dbReference type="GeneID" id="70297004"/>
<dbReference type="PROSITE" id="PS50174">
    <property type="entry name" value="G_PATCH"/>
    <property type="match status" value="1"/>
</dbReference>
<keyword evidence="7" id="KW-0539">Nucleus</keyword>
<dbReference type="SMART" id="SM00547">
    <property type="entry name" value="ZnF_RBZ"/>
    <property type="match status" value="1"/>
</dbReference>
<feature type="domain" description="G-patch" evidence="10">
    <location>
        <begin position="622"/>
        <end position="668"/>
    </location>
</feature>
<dbReference type="SUPFAM" id="SSF54928">
    <property type="entry name" value="RNA-binding domain, RBD"/>
    <property type="match status" value="2"/>
</dbReference>
<feature type="compositionally biased region" description="Basic and acidic residues" evidence="9">
    <location>
        <begin position="558"/>
        <end position="573"/>
    </location>
</feature>
<dbReference type="GO" id="GO:0000398">
    <property type="term" value="P:mRNA splicing, via spliceosome"/>
    <property type="evidence" value="ECO:0007669"/>
    <property type="project" value="TreeGrafter"/>
</dbReference>
<feature type="region of interest" description="Disordered" evidence="9">
    <location>
        <begin position="447"/>
        <end position="508"/>
    </location>
</feature>
<dbReference type="AlphaFoldDB" id="A0A9P7ZVE7"/>
<gene>
    <name evidence="12" type="ORF">F5Z01DRAFT_689980</name>
</gene>
<dbReference type="EMBL" id="MU251243">
    <property type="protein sequence ID" value="KAG9258592.1"/>
    <property type="molecule type" value="Genomic_DNA"/>
</dbReference>
<dbReference type="GO" id="GO:0008270">
    <property type="term" value="F:zinc ion binding"/>
    <property type="evidence" value="ECO:0007669"/>
    <property type="project" value="UniProtKB-KW"/>
</dbReference>
<feature type="region of interest" description="Disordered" evidence="9">
    <location>
        <begin position="536"/>
        <end position="629"/>
    </location>
</feature>
<proteinExistence type="predicted"/>
<evidence type="ECO:0000256" key="5">
    <source>
        <dbReference type="ARBA" id="ARBA00022833"/>
    </source>
</evidence>
<dbReference type="InterPro" id="IPR013087">
    <property type="entry name" value="Znf_C2H2_type"/>
</dbReference>
<feature type="compositionally biased region" description="Basic and acidic residues" evidence="9">
    <location>
        <begin position="536"/>
        <end position="550"/>
    </location>
</feature>
<evidence type="ECO:0000256" key="1">
    <source>
        <dbReference type="ARBA" id="ARBA00004123"/>
    </source>
</evidence>
<dbReference type="InterPro" id="IPR000467">
    <property type="entry name" value="G_patch_dom"/>
</dbReference>
<feature type="compositionally biased region" description="Basic and acidic residues" evidence="9">
    <location>
        <begin position="30"/>
        <end position="40"/>
    </location>
</feature>
<evidence type="ECO:0008006" key="14">
    <source>
        <dbReference type="Google" id="ProtNLM"/>
    </source>
</evidence>
<accession>A0A9P7ZVE7</accession>
<keyword evidence="2" id="KW-0479">Metal-binding</keyword>
<feature type="compositionally biased region" description="Basic and acidic residues" evidence="9">
    <location>
        <begin position="1"/>
        <end position="21"/>
    </location>
</feature>
<name>A0A9P7ZVE7_9HYPO</name>
<keyword evidence="13" id="KW-1185">Reference proteome</keyword>
<keyword evidence="6" id="KW-0694">RNA-binding</keyword>
<evidence type="ECO:0000313" key="13">
    <source>
        <dbReference type="Proteomes" id="UP000887229"/>
    </source>
</evidence>
<dbReference type="SMART" id="SM00443">
    <property type="entry name" value="G_patch"/>
    <property type="match status" value="1"/>
</dbReference>
<dbReference type="InterPro" id="IPR035979">
    <property type="entry name" value="RBD_domain_sf"/>
</dbReference>
<evidence type="ECO:0000256" key="3">
    <source>
        <dbReference type="ARBA" id="ARBA00022737"/>
    </source>
</evidence>
<evidence type="ECO:0000259" key="11">
    <source>
        <dbReference type="PROSITE" id="PS50199"/>
    </source>
</evidence>
<feature type="region of interest" description="Disordered" evidence="9">
    <location>
        <begin position="1"/>
        <end position="89"/>
    </location>
</feature>
<sequence length="703" mass="77246">MANLPTDRRGYSRSPDHHYESSRSTSRGRMHYEDRVKDPQDYSGMYDEGQIPDDRGVGRGYRDRDEPGSRSPPRGTSRSQSPTRDAGRPSDTVILEELPHMLTAGELHDSVLRNSIASELPPIDVRIARGAHRAFVQFDSVDSAIAFTREHFPKLYLDLAQPTDELPGGRFSAYLHYARSRDDVDAKTMVGQWPCSLCGFSNYSTRVKCKQCNTPHSVEADWRLSLTGQADAGESASQILVIYPLPSFIDEAMLAADVKRLELEAPAPKRDANGGPKLKSTAPTNNTAGVGARPGSLHRVFLMREVFNNESFKYGFAEFWTAEDAAKAVAKYQALRSFTVAACEVTVSTIHMGVFLPEERDVTPENEMMSFHPLFNPSLRVRYRDIRVYPNQLLVTDGPPEGAAGKGSGDDGDAKRSKKRKAEALKDGNASKKPVVMAGQMAMWQRKHDELHQGKAGQNGNKVGSPETAKQDPDAPIKISLGGASIGGSAPKRTPSPEKPSVEPPREVSYVDRERLMCLICMRKYKSVDEVNIHEKSRNHKAATENKDQVKAALPRLAIRDKRLEKTKSEHSAADVPAQETTESTEYRDRAKQRRQAYSQPRKPATSQAVQAPKREAPPQPAPSKGAGMLAKMGWTAGKGLGAAGEGRTDVIAQNAYQEGVGLGAEGSNLGDAAALAGRKTKGDYKSFVENVKDQARERYNKM</sequence>
<dbReference type="PROSITE" id="PS01358">
    <property type="entry name" value="ZF_RANBP2_1"/>
    <property type="match status" value="1"/>
</dbReference>
<dbReference type="PROSITE" id="PS50199">
    <property type="entry name" value="ZF_RANBP2_2"/>
    <property type="match status" value="1"/>
</dbReference>
<dbReference type="RefSeq" id="XP_046122516.1">
    <property type="nucleotide sequence ID" value="XM_046266101.1"/>
</dbReference>
<evidence type="ECO:0000256" key="7">
    <source>
        <dbReference type="ARBA" id="ARBA00023242"/>
    </source>
</evidence>
<reference evidence="12" key="1">
    <citation type="journal article" date="2021" name="IMA Fungus">
        <title>Genomic characterization of three marine fungi, including Emericellopsis atlantica sp. nov. with signatures of a generalist lifestyle and marine biomass degradation.</title>
        <authorList>
            <person name="Hagestad O.C."/>
            <person name="Hou L."/>
            <person name="Andersen J.H."/>
            <person name="Hansen E.H."/>
            <person name="Altermark B."/>
            <person name="Li C."/>
            <person name="Kuhnert E."/>
            <person name="Cox R.J."/>
            <person name="Crous P.W."/>
            <person name="Spatafora J.W."/>
            <person name="Lail K."/>
            <person name="Amirebrahimi M."/>
            <person name="Lipzen A."/>
            <person name="Pangilinan J."/>
            <person name="Andreopoulos W."/>
            <person name="Hayes R.D."/>
            <person name="Ng V."/>
            <person name="Grigoriev I.V."/>
            <person name="Jackson S.A."/>
            <person name="Sutton T.D.S."/>
            <person name="Dobson A.D.W."/>
            <person name="Rama T."/>
        </authorList>
    </citation>
    <scope>NUCLEOTIDE SEQUENCE</scope>
    <source>
        <strain evidence="12">TS7</strain>
    </source>
</reference>
<feature type="region of interest" description="Disordered" evidence="9">
    <location>
        <begin position="267"/>
        <end position="289"/>
    </location>
</feature>
<dbReference type="PROSITE" id="PS00028">
    <property type="entry name" value="ZINC_FINGER_C2H2_1"/>
    <property type="match status" value="1"/>
</dbReference>
<evidence type="ECO:0000256" key="2">
    <source>
        <dbReference type="ARBA" id="ARBA00022723"/>
    </source>
</evidence>
<keyword evidence="4 8" id="KW-0863">Zinc-finger</keyword>
<dbReference type="GO" id="GO:0003723">
    <property type="term" value="F:RNA binding"/>
    <property type="evidence" value="ECO:0007669"/>
    <property type="project" value="UniProtKB-KW"/>
</dbReference>
<dbReference type="InterPro" id="IPR001876">
    <property type="entry name" value="Znf_RanBP2"/>
</dbReference>
<feature type="compositionally biased region" description="Low complexity" evidence="9">
    <location>
        <begin position="479"/>
        <end position="490"/>
    </location>
</feature>
<organism evidence="12 13">
    <name type="scientific">Emericellopsis atlantica</name>
    <dbReference type="NCBI Taxonomy" id="2614577"/>
    <lineage>
        <taxon>Eukaryota</taxon>
        <taxon>Fungi</taxon>
        <taxon>Dikarya</taxon>
        <taxon>Ascomycota</taxon>
        <taxon>Pezizomycotina</taxon>
        <taxon>Sordariomycetes</taxon>
        <taxon>Hypocreomycetidae</taxon>
        <taxon>Hypocreales</taxon>
        <taxon>Bionectriaceae</taxon>
        <taxon>Emericellopsis</taxon>
    </lineage>
</organism>
<dbReference type="Pfam" id="PF01585">
    <property type="entry name" value="G-patch"/>
    <property type="match status" value="1"/>
</dbReference>
<feature type="compositionally biased region" description="Basic and acidic residues" evidence="9">
    <location>
        <begin position="52"/>
        <end position="68"/>
    </location>
</feature>
<evidence type="ECO:0000259" key="10">
    <source>
        <dbReference type="PROSITE" id="PS50174"/>
    </source>
</evidence>
<dbReference type="OrthoDB" id="29221at2759"/>
<comment type="subcellular location">
    <subcellularLocation>
        <location evidence="1">Nucleus</location>
    </subcellularLocation>
</comment>
<evidence type="ECO:0000256" key="4">
    <source>
        <dbReference type="ARBA" id="ARBA00022771"/>
    </source>
</evidence>
<comment type="caution">
    <text evidence="12">The sequence shown here is derived from an EMBL/GenBank/DDBJ whole genome shotgun (WGS) entry which is preliminary data.</text>
</comment>
<evidence type="ECO:0000256" key="9">
    <source>
        <dbReference type="SAM" id="MobiDB-lite"/>
    </source>
</evidence>
<keyword evidence="3" id="KW-0677">Repeat</keyword>
<evidence type="ECO:0000256" key="8">
    <source>
        <dbReference type="PROSITE-ProRule" id="PRU00322"/>
    </source>
</evidence>
<evidence type="ECO:0000313" key="12">
    <source>
        <dbReference type="EMBL" id="KAG9258592.1"/>
    </source>
</evidence>